<sequence length="424" mass="47059">MNIQQQVDHLIDTRPGKELLTAVYDDPAYPIIDGLIYRSGGNSASYMILTDNGRIIVNTGMGYEAPHHKRVFDAICPGPTHNIITTQAHVDHVGGVDLFKEPGTTYIAQANNPACQADDKRIQGVRMRTAGIWFDMLGTDAKRIYQENPGVSMKQSEPMPDILFEDRLALTVDGLRIELLAAVGETTDCCVVWLPEHRVALVSNLFGPLFPHFPNVNTIRGDRYRFVEPQLATNRMVRELRPEMLVTGRHEPIVGADLIEASLERLHDAVVYVHDRTLEGFNAGTDMWTLMREIELPPELRVGQGYGKVSWAVRTFWEEYVGWFKLQATTELYPDSAPAALAELLAITGTAAALDRAEAALAGGDAVLAIRLGEAIATIDPEDSRLRALMAAAHRHLLDNGGDESFWENGWLRTEITRWGGELP</sequence>
<organism evidence="2">
    <name type="scientific">freshwater metagenome</name>
    <dbReference type="NCBI Taxonomy" id="449393"/>
    <lineage>
        <taxon>unclassified sequences</taxon>
        <taxon>metagenomes</taxon>
        <taxon>ecological metagenomes</taxon>
    </lineage>
</organism>
<dbReference type="GO" id="GO:0046983">
    <property type="term" value="F:protein dimerization activity"/>
    <property type="evidence" value="ECO:0007669"/>
    <property type="project" value="InterPro"/>
</dbReference>
<dbReference type="Gene3D" id="1.25.40.880">
    <property type="entry name" value="Alkyl sulfatase, dimerisation domain"/>
    <property type="match status" value="1"/>
</dbReference>
<evidence type="ECO:0000313" key="2">
    <source>
        <dbReference type="EMBL" id="CAB4324619.1"/>
    </source>
</evidence>
<dbReference type="SMART" id="SM00849">
    <property type="entry name" value="Lactamase_B"/>
    <property type="match status" value="1"/>
</dbReference>
<dbReference type="Gene3D" id="3.60.15.30">
    <property type="entry name" value="Metallo-beta-lactamase domain"/>
    <property type="match status" value="1"/>
</dbReference>
<reference evidence="2" key="1">
    <citation type="submission" date="2020-05" db="EMBL/GenBank/DDBJ databases">
        <authorList>
            <person name="Chiriac C."/>
            <person name="Salcher M."/>
            <person name="Ghai R."/>
            <person name="Kavagutti S V."/>
        </authorList>
    </citation>
    <scope>NUCLEOTIDE SEQUENCE</scope>
</reference>
<dbReference type="InterPro" id="IPR001279">
    <property type="entry name" value="Metallo-B-lactamas"/>
</dbReference>
<dbReference type="InterPro" id="IPR052195">
    <property type="entry name" value="Bact_Alkyl/Aryl-Sulfatase"/>
</dbReference>
<dbReference type="PANTHER" id="PTHR43223:SF2">
    <property type="entry name" value="METALLO-BETA-LACTAMASE DOMAIN-CONTAINING PROTEIN"/>
    <property type="match status" value="1"/>
</dbReference>
<dbReference type="AlphaFoldDB" id="A0A6J5YLQ0"/>
<dbReference type="Pfam" id="PF00753">
    <property type="entry name" value="Lactamase_B"/>
    <property type="match status" value="1"/>
</dbReference>
<gene>
    <name evidence="2" type="ORF">UFOPK1392_02395</name>
</gene>
<proteinExistence type="predicted"/>
<accession>A0A6J5YLQ0</accession>
<dbReference type="InterPro" id="IPR036866">
    <property type="entry name" value="RibonucZ/Hydroxyglut_hydro"/>
</dbReference>
<protein>
    <submittedName>
        <fullName evidence="2">Unannotated protein</fullName>
    </submittedName>
</protein>
<dbReference type="InterPro" id="IPR038536">
    <property type="entry name" value="Alkyl/aryl-sulf_dimr_sf"/>
</dbReference>
<dbReference type="EMBL" id="CAEMXZ010000181">
    <property type="protein sequence ID" value="CAB4324619.1"/>
    <property type="molecule type" value="Genomic_DNA"/>
</dbReference>
<dbReference type="InterPro" id="IPR029228">
    <property type="entry name" value="Alkyl_sulf_dimr"/>
</dbReference>
<dbReference type="SUPFAM" id="SSF56281">
    <property type="entry name" value="Metallo-hydrolase/oxidoreductase"/>
    <property type="match status" value="1"/>
</dbReference>
<feature type="domain" description="Metallo-beta-lactamase" evidence="1">
    <location>
        <begin position="42"/>
        <end position="249"/>
    </location>
</feature>
<evidence type="ECO:0000259" key="1">
    <source>
        <dbReference type="SMART" id="SM00849"/>
    </source>
</evidence>
<dbReference type="Pfam" id="PF14863">
    <property type="entry name" value="Alkyl_sulf_dimr"/>
    <property type="match status" value="1"/>
</dbReference>
<dbReference type="PANTHER" id="PTHR43223">
    <property type="entry name" value="ALKYL/ARYL-SULFATASE"/>
    <property type="match status" value="1"/>
</dbReference>
<name>A0A6J5YLQ0_9ZZZZ</name>